<reference evidence="2" key="1">
    <citation type="submission" date="2021-03" db="EMBL/GenBank/DDBJ databases">
        <title>Draft genome sequence of rust myrtle Austropuccinia psidii MF-1, a brazilian biotype.</title>
        <authorList>
            <person name="Quecine M.C."/>
            <person name="Pachon D.M.R."/>
            <person name="Bonatelli M.L."/>
            <person name="Correr F.H."/>
            <person name="Franceschini L.M."/>
            <person name="Leite T.F."/>
            <person name="Margarido G.R.A."/>
            <person name="Almeida C.A."/>
            <person name="Ferrarezi J.A."/>
            <person name="Labate C.A."/>
        </authorList>
    </citation>
    <scope>NUCLEOTIDE SEQUENCE</scope>
    <source>
        <strain evidence="2">MF-1</strain>
    </source>
</reference>
<dbReference type="InterPro" id="IPR043128">
    <property type="entry name" value="Rev_trsase/Diguanyl_cyclase"/>
</dbReference>
<sequence length="233" mass="26947">MNQLLTVFNGSSIFFKIELCGAYDLLRIKQGDEHLTAFRTNYGSYEYLVMQFGLTNDPASFRNHVNDIFHDLLDIYVVAYLDDIMVFSKSQEEHVTHVSTVRSRVRANNLFSKVSKCLFHVSSVEYQGYIVSAEVFKMDQAKVQQILKWPPPKIFKALQSFLGFAKFYCCFIKNSSKKISSLTSFLKKYSFFTLNGEALSQFRQLKEALTTAPIPPYPPLWRSIHAIMPWVLY</sequence>
<evidence type="ECO:0000259" key="1">
    <source>
        <dbReference type="PROSITE" id="PS50878"/>
    </source>
</evidence>
<dbReference type="Gene3D" id="3.30.70.270">
    <property type="match status" value="2"/>
</dbReference>
<dbReference type="Gene3D" id="3.10.10.10">
    <property type="entry name" value="HIV Type 1 Reverse Transcriptase, subunit A, domain 1"/>
    <property type="match status" value="1"/>
</dbReference>
<evidence type="ECO:0000313" key="3">
    <source>
        <dbReference type="Proteomes" id="UP000765509"/>
    </source>
</evidence>
<keyword evidence="3" id="KW-1185">Reference proteome</keyword>
<proteinExistence type="predicted"/>
<comment type="caution">
    <text evidence="2">The sequence shown here is derived from an EMBL/GenBank/DDBJ whole genome shotgun (WGS) entry which is preliminary data.</text>
</comment>
<feature type="domain" description="Reverse transcriptase" evidence="1">
    <location>
        <begin position="1"/>
        <end position="131"/>
    </location>
</feature>
<dbReference type="Pfam" id="PF00078">
    <property type="entry name" value="RVT_1"/>
    <property type="match status" value="1"/>
</dbReference>
<accession>A0A9Q3HTL3</accession>
<dbReference type="InterPro" id="IPR000477">
    <property type="entry name" value="RT_dom"/>
</dbReference>
<dbReference type="AlphaFoldDB" id="A0A9Q3HTL3"/>
<dbReference type="Proteomes" id="UP000765509">
    <property type="component" value="Unassembled WGS sequence"/>
</dbReference>
<dbReference type="PANTHER" id="PTHR37984:SF5">
    <property type="entry name" value="PROTEIN NYNRIN-LIKE"/>
    <property type="match status" value="1"/>
</dbReference>
<gene>
    <name evidence="2" type="ORF">O181_053550</name>
</gene>
<name>A0A9Q3HTL3_9BASI</name>
<organism evidence="2 3">
    <name type="scientific">Austropuccinia psidii MF-1</name>
    <dbReference type="NCBI Taxonomy" id="1389203"/>
    <lineage>
        <taxon>Eukaryota</taxon>
        <taxon>Fungi</taxon>
        <taxon>Dikarya</taxon>
        <taxon>Basidiomycota</taxon>
        <taxon>Pucciniomycotina</taxon>
        <taxon>Pucciniomycetes</taxon>
        <taxon>Pucciniales</taxon>
        <taxon>Sphaerophragmiaceae</taxon>
        <taxon>Austropuccinia</taxon>
    </lineage>
</organism>
<dbReference type="PROSITE" id="PS50878">
    <property type="entry name" value="RT_POL"/>
    <property type="match status" value="1"/>
</dbReference>
<dbReference type="InterPro" id="IPR043502">
    <property type="entry name" value="DNA/RNA_pol_sf"/>
</dbReference>
<dbReference type="InterPro" id="IPR050951">
    <property type="entry name" value="Retrovirus_Pol_polyprotein"/>
</dbReference>
<dbReference type="PANTHER" id="PTHR37984">
    <property type="entry name" value="PROTEIN CBG26694"/>
    <property type="match status" value="1"/>
</dbReference>
<dbReference type="EMBL" id="AVOT02023655">
    <property type="protein sequence ID" value="MBW0513835.1"/>
    <property type="molecule type" value="Genomic_DNA"/>
</dbReference>
<dbReference type="CDD" id="cd01647">
    <property type="entry name" value="RT_LTR"/>
    <property type="match status" value="1"/>
</dbReference>
<evidence type="ECO:0000313" key="2">
    <source>
        <dbReference type="EMBL" id="MBW0513835.1"/>
    </source>
</evidence>
<dbReference type="OrthoDB" id="3095879at2759"/>
<protein>
    <recommendedName>
        <fullName evidence="1">Reverse transcriptase domain-containing protein</fullName>
    </recommendedName>
</protein>
<dbReference type="SUPFAM" id="SSF56672">
    <property type="entry name" value="DNA/RNA polymerases"/>
    <property type="match status" value="1"/>
</dbReference>